<dbReference type="CDD" id="cd12797">
    <property type="entry name" value="M23_peptidase"/>
    <property type="match status" value="1"/>
</dbReference>
<feature type="domain" description="M23ase beta-sheet core" evidence="1">
    <location>
        <begin position="47"/>
        <end position="115"/>
    </location>
</feature>
<evidence type="ECO:0000259" key="1">
    <source>
        <dbReference type="Pfam" id="PF01551"/>
    </source>
</evidence>
<dbReference type="Gene3D" id="2.70.70.10">
    <property type="entry name" value="Glucose Permease (Domain IIA)"/>
    <property type="match status" value="1"/>
</dbReference>
<dbReference type="PANTHER" id="PTHR21666">
    <property type="entry name" value="PEPTIDASE-RELATED"/>
    <property type="match status" value="1"/>
</dbReference>
<comment type="caution">
    <text evidence="2">The sequence shown here is derived from an EMBL/GenBank/DDBJ whole genome shotgun (WGS) entry which is preliminary data.</text>
</comment>
<accession>J9GCF5</accession>
<dbReference type="PANTHER" id="PTHR21666:SF285">
    <property type="entry name" value="M23 FAMILY METALLOPEPTIDASE"/>
    <property type="match status" value="1"/>
</dbReference>
<dbReference type="GO" id="GO:0004222">
    <property type="term" value="F:metalloendopeptidase activity"/>
    <property type="evidence" value="ECO:0007669"/>
    <property type="project" value="TreeGrafter"/>
</dbReference>
<dbReference type="AlphaFoldDB" id="J9GCF5"/>
<protein>
    <submittedName>
        <fullName evidence="2">Peptidase, M23 family</fullName>
    </submittedName>
</protein>
<gene>
    <name evidence="2" type="ORF">EVA_07370</name>
</gene>
<dbReference type="EMBL" id="AMCI01001778">
    <property type="protein sequence ID" value="EJX04524.1"/>
    <property type="molecule type" value="Genomic_DNA"/>
</dbReference>
<sequence length="288" mass="32153">MRLAYITTLYIIISILPFRIEAQQYRPPLDIPILLSGNFGELRSNHFHSGIDLKTQGAVGKAIHTAQKGYVSRISVSPWGYGNALYVSHPDGTTTVYAHLKSFSKKIAAYVKRKQYEQERFNVDLRVDPDSLTVDTDEIIALSGNTGSSGGPHLHFEIRDSKSGEVWDPLPYYADYINDTKAPKIQGIQIQPVQGKGVVNNSSKRLELKPATTNGGGDRIATAIKAWGEIGIAVKAYDYMDNTSNIYGVKEITLEADSQVVFHSFLDKFAFDETRYLNSYTDYNSWKS</sequence>
<dbReference type="Pfam" id="PF01551">
    <property type="entry name" value="Peptidase_M23"/>
    <property type="match status" value="1"/>
</dbReference>
<dbReference type="InterPro" id="IPR011055">
    <property type="entry name" value="Dup_hybrid_motif"/>
</dbReference>
<dbReference type="SUPFAM" id="SSF51261">
    <property type="entry name" value="Duplicated hybrid motif"/>
    <property type="match status" value="2"/>
</dbReference>
<organism evidence="2">
    <name type="scientific">gut metagenome</name>
    <dbReference type="NCBI Taxonomy" id="749906"/>
    <lineage>
        <taxon>unclassified sequences</taxon>
        <taxon>metagenomes</taxon>
        <taxon>organismal metagenomes</taxon>
    </lineage>
</organism>
<dbReference type="InterPro" id="IPR016047">
    <property type="entry name" value="M23ase_b-sheet_dom"/>
</dbReference>
<evidence type="ECO:0000313" key="2">
    <source>
        <dbReference type="EMBL" id="EJX04524.1"/>
    </source>
</evidence>
<reference evidence="2" key="1">
    <citation type="journal article" date="2012" name="PLoS ONE">
        <title>Gene sets for utilization of primary and secondary nutrition supplies in the distal gut of endangered iberian lynx.</title>
        <authorList>
            <person name="Alcaide M."/>
            <person name="Messina E."/>
            <person name="Richter M."/>
            <person name="Bargiela R."/>
            <person name="Peplies J."/>
            <person name="Huws S.A."/>
            <person name="Newbold C.J."/>
            <person name="Golyshin P.N."/>
            <person name="Simon M.A."/>
            <person name="Lopez G."/>
            <person name="Yakimov M.M."/>
            <person name="Ferrer M."/>
        </authorList>
    </citation>
    <scope>NUCLEOTIDE SEQUENCE</scope>
</reference>
<proteinExistence type="predicted"/>
<name>J9GCF5_9ZZZZ</name>
<dbReference type="InterPro" id="IPR050570">
    <property type="entry name" value="Cell_wall_metabolism_enzyme"/>
</dbReference>